<feature type="domain" description="CheB-type methylesterase" evidence="7">
    <location>
        <begin position="193"/>
        <end position="385"/>
    </location>
</feature>
<comment type="PTM">
    <text evidence="3">Phosphorylated by CheA. Phosphorylation of the N-terminal regulatory domain activates the methylesterase activity.</text>
</comment>
<protein>
    <recommendedName>
        <fullName evidence="3">Protein-glutamate methylesterase/protein-glutamine glutaminase</fullName>
        <ecNumber evidence="3">3.1.1.61</ecNumber>
        <ecNumber evidence="3">3.5.1.44</ecNumber>
    </recommendedName>
</protein>
<dbReference type="InterPro" id="IPR008248">
    <property type="entry name" value="CheB-like"/>
</dbReference>
<organism evidence="8 9">
    <name type="scientific">Candidatus Mucispirillum faecigallinarum</name>
    <dbReference type="NCBI Taxonomy" id="2838699"/>
    <lineage>
        <taxon>Bacteria</taxon>
        <taxon>Pseudomonadati</taxon>
        <taxon>Deferribacterota</taxon>
        <taxon>Deferribacteres</taxon>
        <taxon>Deferribacterales</taxon>
        <taxon>Mucispirillaceae</taxon>
        <taxon>Mucispirillum</taxon>
    </lineage>
</organism>
<dbReference type="SUPFAM" id="SSF52172">
    <property type="entry name" value="CheY-like"/>
    <property type="match status" value="1"/>
</dbReference>
<dbReference type="PROSITE" id="PS50110">
    <property type="entry name" value="RESPONSE_REGULATORY"/>
    <property type="match status" value="1"/>
</dbReference>
<feature type="domain" description="Response regulatory" evidence="6">
    <location>
        <begin position="5"/>
        <end position="122"/>
    </location>
</feature>
<dbReference type="InterPro" id="IPR001789">
    <property type="entry name" value="Sig_transdc_resp-reg_receiver"/>
</dbReference>
<evidence type="ECO:0000313" key="9">
    <source>
        <dbReference type="Proteomes" id="UP000824176"/>
    </source>
</evidence>
<feature type="active site" evidence="3 4">
    <location>
        <position position="206"/>
    </location>
</feature>
<feature type="active site" evidence="3 4">
    <location>
        <position position="233"/>
    </location>
</feature>
<gene>
    <name evidence="3" type="primary">cheB</name>
    <name evidence="8" type="ORF">H9804_07030</name>
</gene>
<comment type="caution">
    <text evidence="8">The sequence shown here is derived from an EMBL/GenBank/DDBJ whole genome shotgun (WGS) entry which is preliminary data.</text>
</comment>
<reference evidence="8" key="2">
    <citation type="submission" date="2021-04" db="EMBL/GenBank/DDBJ databases">
        <authorList>
            <person name="Gilroy R."/>
        </authorList>
    </citation>
    <scope>NUCLEOTIDE SEQUENCE</scope>
    <source>
        <strain evidence="8">ChiW4-1371</strain>
    </source>
</reference>
<dbReference type="InterPro" id="IPR035909">
    <property type="entry name" value="CheB_C"/>
</dbReference>
<evidence type="ECO:0000256" key="5">
    <source>
        <dbReference type="PROSITE-ProRule" id="PRU00169"/>
    </source>
</evidence>
<evidence type="ECO:0000256" key="2">
    <source>
        <dbReference type="ARBA" id="ARBA00048267"/>
    </source>
</evidence>
<sequence>MNKIKVLIVDDSIFMRKALESLLSHEPDIEIVGLAKNGKEGVEMAEQFHPDVITMDIEMPVMDGITALEQIMKKNPTPVIMVSSLTKEGADATLKALDLGAVDFMTKDSQSFGGADIERGLKDKIRKFARNKGMMRLLTHSSSFSTQPKPAAPAAPGYKISGTFATQNHVPTPFANSVNGGATIDGSKRVVINKTGIKKVVALGTSTGGPQSLQRVIPLLPADLGVPVVVTQHMPPNFTQSLAARLNTLSKVEVVEAQGKEKLEPNVVYIAKGGYHLKFKKVGPSVYTELSTEPSNVFNIPGVDVMVDSIAELYGKECLGVIMTGMGSDGCKGLTNLKRMGGTIIAQNEPSCIVYGMPRAVVEAGIADEIVPLDEIAARITYHVK</sequence>
<dbReference type="InterPro" id="IPR000673">
    <property type="entry name" value="Sig_transdc_resp-reg_Me-estase"/>
</dbReference>
<evidence type="ECO:0000313" key="8">
    <source>
        <dbReference type="EMBL" id="HIZ89681.1"/>
    </source>
</evidence>
<keyword evidence="3 4" id="KW-0145">Chemotaxis</keyword>
<dbReference type="GO" id="GO:0005737">
    <property type="term" value="C:cytoplasm"/>
    <property type="evidence" value="ECO:0007669"/>
    <property type="project" value="UniProtKB-SubCell"/>
</dbReference>
<evidence type="ECO:0000259" key="6">
    <source>
        <dbReference type="PROSITE" id="PS50110"/>
    </source>
</evidence>
<evidence type="ECO:0000256" key="4">
    <source>
        <dbReference type="PROSITE-ProRule" id="PRU00050"/>
    </source>
</evidence>
<dbReference type="EC" id="3.1.1.61" evidence="3"/>
<dbReference type="PANTHER" id="PTHR42872:SF3">
    <property type="entry name" value="PROTEIN-GLUTAMATE METHYLESTERASE_PROTEIN-GLUTAMINE GLUTAMINASE 1"/>
    <property type="match status" value="1"/>
</dbReference>
<dbReference type="Gene3D" id="3.40.50.2300">
    <property type="match status" value="1"/>
</dbReference>
<dbReference type="Proteomes" id="UP000824176">
    <property type="component" value="Unassembled WGS sequence"/>
</dbReference>
<dbReference type="GO" id="GO:0008984">
    <property type="term" value="F:protein-glutamate methylesterase activity"/>
    <property type="evidence" value="ECO:0007669"/>
    <property type="project" value="UniProtKB-UniRule"/>
</dbReference>
<dbReference type="GO" id="GO:0006935">
    <property type="term" value="P:chemotaxis"/>
    <property type="evidence" value="ECO:0007669"/>
    <property type="project" value="UniProtKB-UniRule"/>
</dbReference>
<dbReference type="GO" id="GO:0050568">
    <property type="term" value="F:protein-glutamine glutaminase activity"/>
    <property type="evidence" value="ECO:0007669"/>
    <property type="project" value="UniProtKB-UniRule"/>
</dbReference>
<dbReference type="Gene3D" id="3.40.50.180">
    <property type="entry name" value="Methylesterase CheB, C-terminal domain"/>
    <property type="match status" value="1"/>
</dbReference>
<dbReference type="CDD" id="cd16432">
    <property type="entry name" value="CheB_Rec"/>
    <property type="match status" value="1"/>
</dbReference>
<dbReference type="GO" id="GO:0000156">
    <property type="term" value="F:phosphorelay response regulator activity"/>
    <property type="evidence" value="ECO:0007669"/>
    <property type="project" value="InterPro"/>
</dbReference>
<dbReference type="HAMAP" id="MF_00099">
    <property type="entry name" value="CheB_chemtxs"/>
    <property type="match status" value="1"/>
</dbReference>
<comment type="similarity">
    <text evidence="3">Belongs to the CheB family.</text>
</comment>
<comment type="subcellular location">
    <subcellularLocation>
        <location evidence="3">Cytoplasm</location>
    </subcellularLocation>
</comment>
<evidence type="ECO:0000256" key="1">
    <source>
        <dbReference type="ARBA" id="ARBA00022801"/>
    </source>
</evidence>
<keyword evidence="3" id="KW-0963">Cytoplasm</keyword>
<dbReference type="InterPro" id="IPR011006">
    <property type="entry name" value="CheY-like_superfamily"/>
</dbReference>
<comment type="domain">
    <text evidence="3">Contains a C-terminal catalytic domain, and an N-terminal region which modulates catalytic activity.</text>
</comment>
<feature type="modified residue" description="4-aspartylphosphate" evidence="3 5">
    <location>
        <position position="56"/>
    </location>
</feature>
<dbReference type="PANTHER" id="PTHR42872">
    <property type="entry name" value="PROTEIN-GLUTAMATE METHYLESTERASE/PROTEIN-GLUTAMINE GLUTAMINASE"/>
    <property type="match status" value="1"/>
</dbReference>
<comment type="catalytic activity">
    <reaction evidence="3">
        <text>L-glutaminyl-[protein] + H2O = L-glutamyl-[protein] + NH4(+)</text>
        <dbReference type="Rhea" id="RHEA:16441"/>
        <dbReference type="Rhea" id="RHEA-COMP:10207"/>
        <dbReference type="Rhea" id="RHEA-COMP:10208"/>
        <dbReference type="ChEBI" id="CHEBI:15377"/>
        <dbReference type="ChEBI" id="CHEBI:28938"/>
        <dbReference type="ChEBI" id="CHEBI:29973"/>
        <dbReference type="ChEBI" id="CHEBI:30011"/>
        <dbReference type="EC" id="3.5.1.44"/>
    </reaction>
</comment>
<dbReference type="CDD" id="cd17541">
    <property type="entry name" value="REC_CheB-like"/>
    <property type="match status" value="1"/>
</dbReference>
<dbReference type="Pfam" id="PF00072">
    <property type="entry name" value="Response_reg"/>
    <property type="match status" value="1"/>
</dbReference>
<dbReference type="AlphaFoldDB" id="A0A9D2GVF1"/>
<comment type="function">
    <text evidence="3">Involved in chemotaxis. Part of a chemotaxis signal transduction system that modulates chemotaxis in response to various stimuli. Catalyzes the demethylation of specific methylglutamate residues introduced into the chemoreceptors (methyl-accepting chemotaxis proteins or MCP) by CheR. Also mediates the irreversible deamidation of specific glutamine residues to glutamic acid.</text>
</comment>
<evidence type="ECO:0000259" key="7">
    <source>
        <dbReference type="PROSITE" id="PS50122"/>
    </source>
</evidence>
<keyword evidence="3 5" id="KW-0597">Phosphoprotein</keyword>
<dbReference type="EMBL" id="DXAQ01000107">
    <property type="protein sequence ID" value="HIZ89681.1"/>
    <property type="molecule type" value="Genomic_DNA"/>
</dbReference>
<proteinExistence type="inferred from homology"/>
<dbReference type="PIRSF" id="PIRSF000876">
    <property type="entry name" value="RR_chemtxs_CheB"/>
    <property type="match status" value="1"/>
</dbReference>
<evidence type="ECO:0000256" key="3">
    <source>
        <dbReference type="HAMAP-Rule" id="MF_00099"/>
    </source>
</evidence>
<name>A0A9D2GVF1_9BACT</name>
<dbReference type="EC" id="3.5.1.44" evidence="3"/>
<dbReference type="SMART" id="SM00448">
    <property type="entry name" value="REC"/>
    <property type="match status" value="1"/>
</dbReference>
<feature type="active site" evidence="3 4">
    <location>
        <position position="329"/>
    </location>
</feature>
<comment type="catalytic activity">
    <reaction evidence="2 3">
        <text>[protein]-L-glutamate 5-O-methyl ester + H2O = L-glutamyl-[protein] + methanol + H(+)</text>
        <dbReference type="Rhea" id="RHEA:23236"/>
        <dbReference type="Rhea" id="RHEA-COMP:10208"/>
        <dbReference type="Rhea" id="RHEA-COMP:10311"/>
        <dbReference type="ChEBI" id="CHEBI:15377"/>
        <dbReference type="ChEBI" id="CHEBI:15378"/>
        <dbReference type="ChEBI" id="CHEBI:17790"/>
        <dbReference type="ChEBI" id="CHEBI:29973"/>
        <dbReference type="ChEBI" id="CHEBI:82795"/>
        <dbReference type="EC" id="3.1.1.61"/>
    </reaction>
</comment>
<keyword evidence="1 3" id="KW-0378">Hydrolase</keyword>
<dbReference type="PROSITE" id="PS50122">
    <property type="entry name" value="CHEB"/>
    <property type="match status" value="1"/>
</dbReference>
<dbReference type="NCBIfam" id="NF001965">
    <property type="entry name" value="PRK00742.1"/>
    <property type="match status" value="1"/>
</dbReference>
<reference evidence="8" key="1">
    <citation type="journal article" date="2021" name="PeerJ">
        <title>Extensive microbial diversity within the chicken gut microbiome revealed by metagenomics and culture.</title>
        <authorList>
            <person name="Gilroy R."/>
            <person name="Ravi A."/>
            <person name="Getino M."/>
            <person name="Pursley I."/>
            <person name="Horton D.L."/>
            <person name="Alikhan N.F."/>
            <person name="Baker D."/>
            <person name="Gharbi K."/>
            <person name="Hall N."/>
            <person name="Watson M."/>
            <person name="Adriaenssens E.M."/>
            <person name="Foster-Nyarko E."/>
            <person name="Jarju S."/>
            <person name="Secka A."/>
            <person name="Antonio M."/>
            <person name="Oren A."/>
            <person name="Chaudhuri R.R."/>
            <person name="La Ragione R."/>
            <person name="Hildebrand F."/>
            <person name="Pallen M.J."/>
        </authorList>
    </citation>
    <scope>NUCLEOTIDE SEQUENCE</scope>
    <source>
        <strain evidence="8">ChiW4-1371</strain>
    </source>
</reference>
<dbReference type="SUPFAM" id="SSF52738">
    <property type="entry name" value="Methylesterase CheB, C-terminal domain"/>
    <property type="match status" value="1"/>
</dbReference>
<accession>A0A9D2GVF1</accession>
<dbReference type="Pfam" id="PF01339">
    <property type="entry name" value="CheB_methylest"/>
    <property type="match status" value="1"/>
</dbReference>